<dbReference type="GO" id="GO:0006629">
    <property type="term" value="P:lipid metabolic process"/>
    <property type="evidence" value="ECO:0007669"/>
    <property type="project" value="InterPro"/>
</dbReference>
<accession>A0AA49Q711</accession>
<dbReference type="EMBL" id="CP130612">
    <property type="protein sequence ID" value="WKW12270.1"/>
    <property type="molecule type" value="Genomic_DNA"/>
</dbReference>
<keyword evidence="4" id="KW-1185">Reference proteome</keyword>
<dbReference type="KEGG" id="pspc:Strain318_001554"/>
<evidence type="ECO:0000313" key="3">
    <source>
        <dbReference type="EMBL" id="WKW15178.1"/>
    </source>
</evidence>
<dbReference type="PROSITE" id="PS51704">
    <property type="entry name" value="GP_PDE"/>
    <property type="match status" value="1"/>
</dbReference>
<evidence type="ECO:0000313" key="4">
    <source>
        <dbReference type="Proteomes" id="UP001229955"/>
    </source>
</evidence>
<accession>A0AA49Q5J3</accession>
<dbReference type="AlphaFoldDB" id="A0AA49Q5J3"/>
<proteinExistence type="predicted"/>
<dbReference type="InterPro" id="IPR017946">
    <property type="entry name" value="PLC-like_Pdiesterase_TIM-brl"/>
</dbReference>
<dbReference type="RefSeq" id="WP_367885147.1">
    <property type="nucleotide sequence ID" value="NZ_CP130612.1"/>
</dbReference>
<dbReference type="Pfam" id="PF03009">
    <property type="entry name" value="GDPD"/>
    <property type="match status" value="2"/>
</dbReference>
<name>A0AA49Q5J3_9BACT</name>
<organism evidence="2">
    <name type="scientific">Pseudogemmatithrix spongiicola</name>
    <dbReference type="NCBI Taxonomy" id="3062599"/>
    <lineage>
        <taxon>Bacteria</taxon>
        <taxon>Pseudomonadati</taxon>
        <taxon>Gemmatimonadota</taxon>
        <taxon>Gemmatimonadia</taxon>
        <taxon>Gemmatimonadales</taxon>
        <taxon>Gemmatimonadaceae</taxon>
        <taxon>Pseudogemmatithrix</taxon>
    </lineage>
</organism>
<evidence type="ECO:0000259" key="1">
    <source>
        <dbReference type="PROSITE" id="PS51704"/>
    </source>
</evidence>
<dbReference type="CDD" id="cd08556">
    <property type="entry name" value="GDPD"/>
    <property type="match status" value="1"/>
</dbReference>
<feature type="domain" description="GP-PDE" evidence="1">
    <location>
        <begin position="4"/>
        <end position="209"/>
    </location>
</feature>
<dbReference type="GO" id="GO:0008081">
    <property type="term" value="F:phosphoric diester hydrolase activity"/>
    <property type="evidence" value="ECO:0007669"/>
    <property type="project" value="InterPro"/>
</dbReference>
<evidence type="ECO:0000313" key="2">
    <source>
        <dbReference type="EMBL" id="WKW12270.1"/>
    </source>
</evidence>
<dbReference type="PANTHER" id="PTHR46211">
    <property type="entry name" value="GLYCEROPHOSPHORYL DIESTER PHOSPHODIESTERASE"/>
    <property type="match status" value="1"/>
</dbReference>
<reference evidence="2" key="1">
    <citation type="submission" date="2023-07" db="EMBL/GenBank/DDBJ databases">
        <authorList>
            <person name="Haufschild T."/>
            <person name="Kallscheuer N."/>
            <person name="Hammer J."/>
            <person name="Kohn T."/>
            <person name="Kabuu M."/>
            <person name="Jogler M."/>
            <person name="Wohfarth N."/>
            <person name="Heuer A."/>
            <person name="Rohde M."/>
            <person name="van Teeseling M.C.F."/>
            <person name="Jogler C."/>
        </authorList>
    </citation>
    <scope>NUCLEOTIDE SEQUENCE</scope>
    <source>
        <strain evidence="2">Strain 138</strain>
        <strain evidence="3">Strain 318</strain>
    </source>
</reference>
<dbReference type="Proteomes" id="UP001229955">
    <property type="component" value="Chromosome"/>
</dbReference>
<sequence>MPRPEIIAHRGASRERPENTLAAFARAADLGAEGCEFDVHLHPDGILRVHHDPLGPGIVPGPDVPTLDAVLDLHLARGLTAYAELKGPGCAAGSVAALGARPELRSAVHAFDHRQVAEARRLAPAIPRGVLEVNYPLDALHALQAVGGRDLWRQWPFVDADLVAAAIAAGCRIVAWTVNDAAVMERFAALGVHAICTDDVALARQVFGA</sequence>
<dbReference type="Gene3D" id="3.20.20.190">
    <property type="entry name" value="Phosphatidylinositol (PI) phosphodiesterase"/>
    <property type="match status" value="2"/>
</dbReference>
<dbReference type="InterPro" id="IPR030395">
    <property type="entry name" value="GP_PDE_dom"/>
</dbReference>
<dbReference type="SUPFAM" id="SSF51695">
    <property type="entry name" value="PLC-like phosphodiesterases"/>
    <property type="match status" value="1"/>
</dbReference>
<dbReference type="EMBL" id="CP130613">
    <property type="protein sequence ID" value="WKW15178.1"/>
    <property type="molecule type" value="Genomic_DNA"/>
</dbReference>
<dbReference type="PANTHER" id="PTHR46211:SF1">
    <property type="entry name" value="GLYCEROPHOSPHODIESTER PHOSPHODIESTERASE, CYTOPLASMIC"/>
    <property type="match status" value="1"/>
</dbReference>
<gene>
    <name evidence="2" type="ORF">Strain138_001554</name>
    <name evidence="3" type="ORF">Strain318_001554</name>
</gene>
<protein>
    <submittedName>
        <fullName evidence="2">Glycerophosphodiester phosphodiesterase</fullName>
    </submittedName>
</protein>